<feature type="transmembrane region" description="Helical" evidence="1">
    <location>
        <begin position="34"/>
        <end position="52"/>
    </location>
</feature>
<feature type="transmembrane region" description="Helical" evidence="1">
    <location>
        <begin position="108"/>
        <end position="131"/>
    </location>
</feature>
<reference evidence="2 3" key="1">
    <citation type="journal article" date="2016" name="Nat. Commun.">
        <title>Thousands of microbial genomes shed light on interconnected biogeochemical processes in an aquifer system.</title>
        <authorList>
            <person name="Anantharaman K."/>
            <person name="Brown C.T."/>
            <person name="Hug L.A."/>
            <person name="Sharon I."/>
            <person name="Castelle C.J."/>
            <person name="Probst A.J."/>
            <person name="Thomas B.C."/>
            <person name="Singh A."/>
            <person name="Wilkins M.J."/>
            <person name="Karaoz U."/>
            <person name="Brodie E.L."/>
            <person name="Williams K.H."/>
            <person name="Hubbard S.S."/>
            <person name="Banfield J.F."/>
        </authorList>
    </citation>
    <scope>NUCLEOTIDE SEQUENCE [LARGE SCALE GENOMIC DNA]</scope>
</reference>
<protein>
    <recommendedName>
        <fullName evidence="4">Phage holin family protein</fullName>
    </recommendedName>
</protein>
<dbReference type="AlphaFoldDB" id="A0A1F7JIZ7"/>
<keyword evidence="1" id="KW-0472">Membrane</keyword>
<dbReference type="Pfam" id="PF04020">
    <property type="entry name" value="Phage_holin_4_2"/>
    <property type="match status" value="1"/>
</dbReference>
<organism evidence="2 3">
    <name type="scientific">Candidatus Roizmanbacteria bacterium RIFCSPLOWO2_01_FULL_45_11</name>
    <dbReference type="NCBI Taxonomy" id="1802070"/>
    <lineage>
        <taxon>Bacteria</taxon>
        <taxon>Candidatus Roizmaniibacteriota</taxon>
    </lineage>
</organism>
<sequence>MKWILRTYGYTFVALWATEFIVPGFSVRGSPGDLATIALGLVALHTFVRPVLKIITLPLNFASFGLFGIAINVFLIYSLSLVFPEISIHSWTFSGVALPWITVPSMEFGILATYAITAFCISGIILVLDWIR</sequence>
<dbReference type="Proteomes" id="UP000178486">
    <property type="component" value="Unassembled WGS sequence"/>
</dbReference>
<feature type="transmembrane region" description="Helical" evidence="1">
    <location>
        <begin position="64"/>
        <end position="88"/>
    </location>
</feature>
<proteinExistence type="predicted"/>
<evidence type="ECO:0000313" key="3">
    <source>
        <dbReference type="Proteomes" id="UP000178486"/>
    </source>
</evidence>
<comment type="caution">
    <text evidence="2">The sequence shown here is derived from an EMBL/GenBank/DDBJ whole genome shotgun (WGS) entry which is preliminary data.</text>
</comment>
<evidence type="ECO:0000313" key="2">
    <source>
        <dbReference type="EMBL" id="OGK55569.1"/>
    </source>
</evidence>
<accession>A0A1F7JIZ7</accession>
<evidence type="ECO:0008006" key="4">
    <source>
        <dbReference type="Google" id="ProtNLM"/>
    </source>
</evidence>
<keyword evidence="1" id="KW-0812">Transmembrane</keyword>
<evidence type="ECO:0000256" key="1">
    <source>
        <dbReference type="SAM" id="Phobius"/>
    </source>
</evidence>
<gene>
    <name evidence="2" type="ORF">A3B56_00235</name>
</gene>
<feature type="transmembrane region" description="Helical" evidence="1">
    <location>
        <begin position="7"/>
        <end position="28"/>
    </location>
</feature>
<dbReference type="EMBL" id="MGAU01000011">
    <property type="protein sequence ID" value="OGK55569.1"/>
    <property type="molecule type" value="Genomic_DNA"/>
</dbReference>
<dbReference type="InterPro" id="IPR007165">
    <property type="entry name" value="Phage_holin_4_2"/>
</dbReference>
<keyword evidence="1" id="KW-1133">Transmembrane helix</keyword>
<name>A0A1F7JIZ7_9BACT</name>